<dbReference type="AlphaFoldDB" id="A0A2J6Q1G0"/>
<name>A0A2J6Q1G0_9HELO</name>
<dbReference type="Proteomes" id="UP000235672">
    <property type="component" value="Unassembled WGS sequence"/>
</dbReference>
<evidence type="ECO:0000313" key="1">
    <source>
        <dbReference type="EMBL" id="PMD20105.1"/>
    </source>
</evidence>
<dbReference type="OrthoDB" id="3575984at2759"/>
<accession>A0A2J6Q1G0</accession>
<evidence type="ECO:0000313" key="2">
    <source>
        <dbReference type="Proteomes" id="UP000235672"/>
    </source>
</evidence>
<proteinExistence type="predicted"/>
<sequence length="188" mass="21629">MAPSDIDLTSLEPSLRFTRLTSVTTISQSSLANAFSRIMPGEKGRDLILRDTCIRPTPQYKTNYNPYAIPREDLLTGYSPYVFKEPLYNDLPKNCIVTPLAKRTRLTLPEYNAKVPLQPLIPIPIRPSNDHHITSFGFQVQIRKWTLYFSLKPLSIWQTYLTSRARDKEQRNVQKLSLIQKSTCEIEG</sequence>
<keyword evidence="2" id="KW-1185">Reference proteome</keyword>
<protein>
    <submittedName>
        <fullName evidence="1">Uncharacterized protein</fullName>
    </submittedName>
</protein>
<dbReference type="EMBL" id="KZ613486">
    <property type="protein sequence ID" value="PMD20105.1"/>
    <property type="molecule type" value="Genomic_DNA"/>
</dbReference>
<gene>
    <name evidence="1" type="ORF">NA56DRAFT_660012</name>
</gene>
<reference evidence="1 2" key="1">
    <citation type="submission" date="2016-05" db="EMBL/GenBank/DDBJ databases">
        <title>A degradative enzymes factory behind the ericoid mycorrhizal symbiosis.</title>
        <authorList>
            <consortium name="DOE Joint Genome Institute"/>
            <person name="Martino E."/>
            <person name="Morin E."/>
            <person name="Grelet G."/>
            <person name="Kuo A."/>
            <person name="Kohler A."/>
            <person name="Daghino S."/>
            <person name="Barry K."/>
            <person name="Choi C."/>
            <person name="Cichocki N."/>
            <person name="Clum A."/>
            <person name="Copeland A."/>
            <person name="Hainaut M."/>
            <person name="Haridas S."/>
            <person name="Labutti K."/>
            <person name="Lindquist E."/>
            <person name="Lipzen A."/>
            <person name="Khouja H.-R."/>
            <person name="Murat C."/>
            <person name="Ohm R."/>
            <person name="Olson A."/>
            <person name="Spatafora J."/>
            <person name="Veneault-Fourrey C."/>
            <person name="Henrissat B."/>
            <person name="Grigoriev I."/>
            <person name="Martin F."/>
            <person name="Perotto S."/>
        </authorList>
    </citation>
    <scope>NUCLEOTIDE SEQUENCE [LARGE SCALE GENOMIC DNA]</scope>
    <source>
        <strain evidence="1 2">UAMH 7357</strain>
    </source>
</reference>
<organism evidence="1 2">
    <name type="scientific">Hyaloscypha hepaticicola</name>
    <dbReference type="NCBI Taxonomy" id="2082293"/>
    <lineage>
        <taxon>Eukaryota</taxon>
        <taxon>Fungi</taxon>
        <taxon>Dikarya</taxon>
        <taxon>Ascomycota</taxon>
        <taxon>Pezizomycotina</taxon>
        <taxon>Leotiomycetes</taxon>
        <taxon>Helotiales</taxon>
        <taxon>Hyaloscyphaceae</taxon>
        <taxon>Hyaloscypha</taxon>
    </lineage>
</organism>